<dbReference type="InterPro" id="IPR024248">
    <property type="entry name" value="DUF2695"/>
</dbReference>
<dbReference type="Pfam" id="PF10905">
    <property type="entry name" value="DUF2695"/>
    <property type="match status" value="1"/>
</dbReference>
<evidence type="ECO:0000313" key="1">
    <source>
        <dbReference type="EMBL" id="SER53027.1"/>
    </source>
</evidence>
<dbReference type="OrthoDB" id="95751at2"/>
<reference evidence="1 2" key="1">
    <citation type="submission" date="2016-10" db="EMBL/GenBank/DDBJ databases">
        <authorList>
            <person name="de Groot N.N."/>
        </authorList>
    </citation>
    <scope>NUCLEOTIDE SEQUENCE [LARGE SCALE GENOMIC DNA]</scope>
    <source>
        <strain evidence="1 2">DSM 13760</strain>
    </source>
</reference>
<name>A0A1H9PXU7_9LACT</name>
<keyword evidence="2" id="KW-1185">Reference proteome</keyword>
<evidence type="ECO:0000313" key="2">
    <source>
        <dbReference type="Proteomes" id="UP000198948"/>
    </source>
</evidence>
<evidence type="ECO:0008006" key="3">
    <source>
        <dbReference type="Google" id="ProtNLM"/>
    </source>
</evidence>
<dbReference type="RefSeq" id="WP_092649378.1">
    <property type="nucleotide sequence ID" value="NZ_FOHA01000001.1"/>
</dbReference>
<proteinExistence type="predicted"/>
<gene>
    <name evidence="1" type="ORF">SAMN04488559_101221</name>
</gene>
<dbReference type="EMBL" id="FOHA01000001">
    <property type="protein sequence ID" value="SER53027.1"/>
    <property type="molecule type" value="Genomic_DNA"/>
</dbReference>
<organism evidence="1 2">
    <name type="scientific">Isobaculum melis</name>
    <dbReference type="NCBI Taxonomy" id="142588"/>
    <lineage>
        <taxon>Bacteria</taxon>
        <taxon>Bacillati</taxon>
        <taxon>Bacillota</taxon>
        <taxon>Bacilli</taxon>
        <taxon>Lactobacillales</taxon>
        <taxon>Carnobacteriaceae</taxon>
        <taxon>Isobaculum</taxon>
    </lineage>
</organism>
<dbReference type="Proteomes" id="UP000198948">
    <property type="component" value="Unassembled WGS sequence"/>
</dbReference>
<dbReference type="AlphaFoldDB" id="A0A1H9PXU7"/>
<accession>A0A1H9PXU7</accession>
<sequence length="84" mass="10342">MLQEWKKQQKLDFEKSLPMSREYFEGLFDYLDIKLEKGCSHNQKLTIEYLQKYELEEERILSWLRDNGGYCDCEILMNVEEKFY</sequence>
<protein>
    <recommendedName>
        <fullName evidence="3">DUF2695 domain-containing protein</fullName>
    </recommendedName>
</protein>